<dbReference type="Gene3D" id="3.40.50.300">
    <property type="entry name" value="P-loop containing nucleotide triphosphate hydrolases"/>
    <property type="match status" value="1"/>
</dbReference>
<keyword evidence="2" id="KW-1185">Reference proteome</keyword>
<protein>
    <submittedName>
        <fullName evidence="1">Uncharacterized protein</fullName>
    </submittedName>
</protein>
<name>A0ABN5YMH9_9MYCO</name>
<gene>
    <name evidence="1" type="ORF">MAUB_08030</name>
</gene>
<accession>A0ABN5YMH9</accession>
<dbReference type="SUPFAM" id="SSF56112">
    <property type="entry name" value="Protein kinase-like (PK-like)"/>
    <property type="match status" value="1"/>
</dbReference>
<dbReference type="PANTHER" id="PTHR43883">
    <property type="entry name" value="SLR0207 PROTEIN"/>
    <property type="match status" value="1"/>
</dbReference>
<proteinExistence type="predicted"/>
<dbReference type="SUPFAM" id="SSF52540">
    <property type="entry name" value="P-loop containing nucleoside triphosphate hydrolases"/>
    <property type="match status" value="1"/>
</dbReference>
<dbReference type="PANTHER" id="PTHR43883:SF1">
    <property type="entry name" value="GLUCONOKINASE"/>
    <property type="match status" value="1"/>
</dbReference>
<dbReference type="Proteomes" id="UP000465609">
    <property type="component" value="Chromosome"/>
</dbReference>
<dbReference type="InterPro" id="IPR052732">
    <property type="entry name" value="Cell-binding_unc_protein"/>
</dbReference>
<dbReference type="RefSeq" id="WP_138230947.1">
    <property type="nucleotide sequence ID" value="NZ_AP022577.1"/>
</dbReference>
<dbReference type="EMBL" id="AP022577">
    <property type="protein sequence ID" value="BBX82930.1"/>
    <property type="molecule type" value="Genomic_DNA"/>
</dbReference>
<dbReference type="Pfam" id="PF13671">
    <property type="entry name" value="AAA_33"/>
    <property type="match status" value="1"/>
</dbReference>
<dbReference type="InterPro" id="IPR027417">
    <property type="entry name" value="P-loop_NTPase"/>
</dbReference>
<evidence type="ECO:0000313" key="1">
    <source>
        <dbReference type="EMBL" id="BBX82930.1"/>
    </source>
</evidence>
<organism evidence="1 2">
    <name type="scientific">Mycolicibacterium aubagnense</name>
    <dbReference type="NCBI Taxonomy" id="319707"/>
    <lineage>
        <taxon>Bacteria</taxon>
        <taxon>Bacillati</taxon>
        <taxon>Actinomycetota</taxon>
        <taxon>Actinomycetes</taxon>
        <taxon>Mycobacteriales</taxon>
        <taxon>Mycobacteriaceae</taxon>
        <taxon>Mycolicibacterium</taxon>
    </lineage>
</organism>
<evidence type="ECO:0000313" key="2">
    <source>
        <dbReference type="Proteomes" id="UP000465609"/>
    </source>
</evidence>
<sequence>MGLAVTPHVTDTVRVPTERIEVHETHTGLVVLAGDRAYKAKKPVVTDFLDFSTRERRERACLREIELNRRLAADSYLGLAHLVEPAGGSGEPVIEMRRYPDVERLATIIATDRPAKGHLDAIAQQLWRLHAESSHGDEINAAGRRTAVVARWEENLAELSRRARVLDAAGSIALISSLFRQYVDGRAALFDERIDQCRIVDGHGDLQAGDIFCTADGPAILDCLEFDDQLRYVDGIDDAAFLAMDLQFRGAGALADHFLAGYRLAAGDTAPPSLAYFYCAYRATVRAKVDCIRMEQGDAAGRPDAVRHLELAIRNLRAATVRLVLVGGAPGTGKSTVARALATTIAAQVISSDDVRAELRAGGRLGGPAGQYGAGRYSRDQVELVYREMLKRAGLLLARGCSVILDATWRDADMRRHARTQGREHSCPTVEIECSAPLGTTQERIGSRRNSTSEVTAEIAAELAKEPFSWPEAHRIDTTGPLSASVDAAVAVYRCAL</sequence>
<reference evidence="1 2" key="1">
    <citation type="journal article" date="2019" name="Emerg. Microbes Infect.">
        <title>Comprehensive subspecies identification of 175 nontuberculous mycobacteria species based on 7547 genomic profiles.</title>
        <authorList>
            <person name="Matsumoto Y."/>
            <person name="Kinjo T."/>
            <person name="Motooka D."/>
            <person name="Nabeya D."/>
            <person name="Jung N."/>
            <person name="Uechi K."/>
            <person name="Horii T."/>
            <person name="Iida T."/>
            <person name="Fujita J."/>
            <person name="Nakamura S."/>
        </authorList>
    </citation>
    <scope>NUCLEOTIDE SEQUENCE [LARGE SCALE GENOMIC DNA]</scope>
    <source>
        <strain evidence="1 2">JCM 15296</strain>
    </source>
</reference>
<dbReference type="InterPro" id="IPR011009">
    <property type="entry name" value="Kinase-like_dom_sf"/>
</dbReference>